<dbReference type="AlphaFoldDB" id="A0A3L7JNP7"/>
<dbReference type="GO" id="GO:0016787">
    <property type="term" value="F:hydrolase activity"/>
    <property type="evidence" value="ECO:0007669"/>
    <property type="project" value="UniProtKB-KW"/>
</dbReference>
<dbReference type="RefSeq" id="WP_121682293.1">
    <property type="nucleotide sequence ID" value="NZ_RCVZ01000018.1"/>
</dbReference>
<proteinExistence type="predicted"/>
<reference evidence="2 3" key="1">
    <citation type="submission" date="2018-10" db="EMBL/GenBank/DDBJ databases">
        <title>Falsibacillus sp. genome draft.</title>
        <authorList>
            <person name="Shi S."/>
        </authorList>
    </citation>
    <scope>NUCLEOTIDE SEQUENCE [LARGE SCALE GENOMIC DNA]</scope>
    <source>
        <strain evidence="2 3">GY 10110</strain>
    </source>
</reference>
<feature type="domain" description="Metallo-beta-lactamase" evidence="1">
    <location>
        <begin position="34"/>
        <end position="210"/>
    </location>
</feature>
<dbReference type="PANTHER" id="PTHR42951:SF17">
    <property type="entry name" value="METALLO-BETA-LACTAMASE DOMAIN-CONTAINING PROTEIN"/>
    <property type="match status" value="1"/>
</dbReference>
<evidence type="ECO:0000313" key="2">
    <source>
        <dbReference type="EMBL" id="RLQ92403.1"/>
    </source>
</evidence>
<evidence type="ECO:0000313" key="3">
    <source>
        <dbReference type="Proteomes" id="UP000276770"/>
    </source>
</evidence>
<dbReference type="PANTHER" id="PTHR42951">
    <property type="entry name" value="METALLO-BETA-LACTAMASE DOMAIN-CONTAINING"/>
    <property type="match status" value="1"/>
</dbReference>
<keyword evidence="2" id="KW-0378">Hydrolase</keyword>
<dbReference type="Proteomes" id="UP000276770">
    <property type="component" value="Unassembled WGS sequence"/>
</dbReference>
<dbReference type="Gene3D" id="3.60.15.10">
    <property type="entry name" value="Ribonuclease Z/Hydroxyacylglutathione hydrolase-like"/>
    <property type="match status" value="1"/>
</dbReference>
<name>A0A3L7JNP7_9BACI</name>
<sequence>MNLIQLSNSIYKCEFSITVPFHNSIIKNDAVSVPVNVWLIKHDENVYIIDTGIEKLVDEQMKAAAILGTPKAIFLTHGHSDHIQGAAKWLEHFDISVYAHEKELKYINGEVPYPNKNILEKNGVANRVKPLNQQLFDQLPISYHLTPGHSPGHVVYHHEEDNVLLSGDLFITAKDKLHPPIRKFSVNMDENIDSGAIVEKLKPAVISSSHGTDLRYQEELYKNYVFTYRD</sequence>
<dbReference type="SMART" id="SM00849">
    <property type="entry name" value="Lactamase_B"/>
    <property type="match status" value="1"/>
</dbReference>
<protein>
    <submittedName>
        <fullName evidence="2">MBL fold metallo-hydrolase</fullName>
    </submittedName>
</protein>
<dbReference type="CDD" id="cd07721">
    <property type="entry name" value="yflN-like_MBL-fold"/>
    <property type="match status" value="1"/>
</dbReference>
<dbReference type="InterPro" id="IPR001279">
    <property type="entry name" value="Metallo-B-lactamas"/>
</dbReference>
<dbReference type="InterPro" id="IPR050855">
    <property type="entry name" value="NDM-1-like"/>
</dbReference>
<dbReference type="Pfam" id="PF00753">
    <property type="entry name" value="Lactamase_B"/>
    <property type="match status" value="1"/>
</dbReference>
<comment type="caution">
    <text evidence="2">The sequence shown here is derived from an EMBL/GenBank/DDBJ whole genome shotgun (WGS) entry which is preliminary data.</text>
</comment>
<gene>
    <name evidence="2" type="ORF">D9X91_19330</name>
</gene>
<organism evidence="2 3">
    <name type="scientific">Falsibacillus albus</name>
    <dbReference type="NCBI Taxonomy" id="2478915"/>
    <lineage>
        <taxon>Bacteria</taxon>
        <taxon>Bacillati</taxon>
        <taxon>Bacillota</taxon>
        <taxon>Bacilli</taxon>
        <taxon>Bacillales</taxon>
        <taxon>Bacillaceae</taxon>
        <taxon>Falsibacillus</taxon>
    </lineage>
</organism>
<dbReference type="InterPro" id="IPR036866">
    <property type="entry name" value="RibonucZ/Hydroxyglut_hydro"/>
</dbReference>
<dbReference type="SUPFAM" id="SSF56281">
    <property type="entry name" value="Metallo-hydrolase/oxidoreductase"/>
    <property type="match status" value="1"/>
</dbReference>
<accession>A0A3L7JNP7</accession>
<dbReference type="OrthoDB" id="9802248at2"/>
<dbReference type="EMBL" id="RCVZ01000018">
    <property type="protein sequence ID" value="RLQ92403.1"/>
    <property type="molecule type" value="Genomic_DNA"/>
</dbReference>
<evidence type="ECO:0000259" key="1">
    <source>
        <dbReference type="SMART" id="SM00849"/>
    </source>
</evidence>
<keyword evidence="3" id="KW-1185">Reference proteome</keyword>